<dbReference type="Proteomes" id="UP001190926">
    <property type="component" value="Unassembled WGS sequence"/>
</dbReference>
<dbReference type="AlphaFoldDB" id="A0AAD4IZN3"/>
<evidence type="ECO:0000256" key="12">
    <source>
        <dbReference type="ARBA" id="ARBA00048870"/>
    </source>
</evidence>
<dbReference type="InterPro" id="IPR036291">
    <property type="entry name" value="NAD(P)-bd_dom_sf"/>
</dbReference>
<evidence type="ECO:0000256" key="11">
    <source>
        <dbReference type="ARBA" id="ARBA00042831"/>
    </source>
</evidence>
<dbReference type="GO" id="GO:0045552">
    <property type="term" value="F:dihydroflavanol 4-reductase activity"/>
    <property type="evidence" value="ECO:0007669"/>
    <property type="project" value="UniProtKB-EC"/>
</dbReference>
<sequence length="322" mass="36082">MEKVVCVTGASGYIASWLVKLLLERGYTVKATVRNLSDPRKVAHLKSLEGAEERLHLYEADLVEEGSFDSVVEGCEGVFHTASPVLFSTSDPQKDLIDPAVEGTINVLKSCKKVSTIKRVVVTSSMATVTFNYNPLTQDVVVDETWHSDPAFCEEYKQWYALSKTLAEKATWRFVEENCLDLVTLHPGFVIGPPLQLTLSLSCAGFLDLIKQGKELWPNGIYRYVDVRDVALTHILVLENPCANGRYCLVGRVAHSFQALNILKHIFPSYNLPPMESEKQKDSSLYQVSQERAKSLGINFRPLEISIKDTVESFIDNNFITF</sequence>
<evidence type="ECO:0000256" key="3">
    <source>
        <dbReference type="ARBA" id="ARBA00023002"/>
    </source>
</evidence>
<evidence type="ECO:0000256" key="6">
    <source>
        <dbReference type="ARBA" id="ARBA00037100"/>
    </source>
</evidence>
<comment type="catalytic activity">
    <reaction evidence="13">
        <text>a (2R,3S,4S)-leucoanthocyanidin + NADP(+) = a (2R,3R)-dihydroflavonol + NADPH + H(+)</text>
        <dbReference type="Rhea" id="RHEA:54444"/>
        <dbReference type="ChEBI" id="CHEBI:15378"/>
        <dbReference type="ChEBI" id="CHEBI:57783"/>
        <dbReference type="ChEBI" id="CHEBI:58349"/>
        <dbReference type="ChEBI" id="CHEBI:138176"/>
        <dbReference type="ChEBI" id="CHEBI:138188"/>
        <dbReference type="EC" id="1.1.1.219"/>
    </reaction>
</comment>
<proteinExistence type="inferred from homology"/>
<comment type="catalytic activity">
    <reaction evidence="12">
        <text>(2S)-flavan-4-ol + NADP(+) = (2S)-flavanone + NADPH + H(+)</text>
        <dbReference type="Rhea" id="RHEA:11228"/>
        <dbReference type="ChEBI" id="CHEBI:15378"/>
        <dbReference type="ChEBI" id="CHEBI:15605"/>
        <dbReference type="ChEBI" id="CHEBI:15606"/>
        <dbReference type="ChEBI" id="CHEBI:57783"/>
        <dbReference type="ChEBI" id="CHEBI:58349"/>
        <dbReference type="EC" id="1.1.1.234"/>
    </reaction>
</comment>
<evidence type="ECO:0000256" key="7">
    <source>
        <dbReference type="ARBA" id="ARBA00039055"/>
    </source>
</evidence>
<comment type="pathway">
    <text evidence="1">Pigment biosynthesis; anthocyanin biosynthesis.</text>
</comment>
<evidence type="ECO:0000256" key="9">
    <source>
        <dbReference type="ARBA" id="ARBA00039963"/>
    </source>
</evidence>
<dbReference type="InterPro" id="IPR050425">
    <property type="entry name" value="NAD(P)_dehydrat-like"/>
</dbReference>
<evidence type="ECO:0000256" key="10">
    <source>
        <dbReference type="ARBA" id="ARBA00042087"/>
    </source>
</evidence>
<organism evidence="15 16">
    <name type="scientific">Perilla frutescens var. hirtella</name>
    <name type="common">Perilla citriodora</name>
    <name type="synonym">Perilla setoyensis</name>
    <dbReference type="NCBI Taxonomy" id="608512"/>
    <lineage>
        <taxon>Eukaryota</taxon>
        <taxon>Viridiplantae</taxon>
        <taxon>Streptophyta</taxon>
        <taxon>Embryophyta</taxon>
        <taxon>Tracheophyta</taxon>
        <taxon>Spermatophyta</taxon>
        <taxon>Magnoliopsida</taxon>
        <taxon>eudicotyledons</taxon>
        <taxon>Gunneridae</taxon>
        <taxon>Pentapetalae</taxon>
        <taxon>asterids</taxon>
        <taxon>lamiids</taxon>
        <taxon>Lamiales</taxon>
        <taxon>Lamiaceae</taxon>
        <taxon>Nepetoideae</taxon>
        <taxon>Elsholtzieae</taxon>
        <taxon>Perilla</taxon>
    </lineage>
</organism>
<dbReference type="PANTHER" id="PTHR10366">
    <property type="entry name" value="NAD DEPENDENT EPIMERASE/DEHYDRATASE"/>
    <property type="match status" value="1"/>
</dbReference>
<dbReference type="CDD" id="cd08958">
    <property type="entry name" value="FR_SDR_e"/>
    <property type="match status" value="1"/>
</dbReference>
<evidence type="ECO:0000256" key="5">
    <source>
        <dbReference type="ARBA" id="ARBA00023445"/>
    </source>
</evidence>
<reference evidence="15 16" key="1">
    <citation type="journal article" date="2021" name="Nat. Commun.">
        <title>Incipient diploidization of the medicinal plant Perilla within 10,000 years.</title>
        <authorList>
            <person name="Zhang Y."/>
            <person name="Shen Q."/>
            <person name="Leng L."/>
            <person name="Zhang D."/>
            <person name="Chen S."/>
            <person name="Shi Y."/>
            <person name="Ning Z."/>
            <person name="Chen S."/>
        </authorList>
    </citation>
    <scope>NUCLEOTIDE SEQUENCE [LARGE SCALE GENOMIC DNA]</scope>
    <source>
        <strain evidence="16">cv. PC099</strain>
    </source>
</reference>
<comment type="function">
    <text evidence="6">Bifunctional enzyme involved in flavonoid metabolism.</text>
</comment>
<evidence type="ECO:0000256" key="2">
    <source>
        <dbReference type="ARBA" id="ARBA00022857"/>
    </source>
</evidence>
<evidence type="ECO:0000256" key="4">
    <source>
        <dbReference type="ARBA" id="ARBA00023241"/>
    </source>
</evidence>
<dbReference type="InterPro" id="IPR001509">
    <property type="entry name" value="Epimerase_deHydtase"/>
</dbReference>
<evidence type="ECO:0000313" key="16">
    <source>
        <dbReference type="Proteomes" id="UP001190926"/>
    </source>
</evidence>
<evidence type="ECO:0000256" key="8">
    <source>
        <dbReference type="ARBA" id="ARBA00039057"/>
    </source>
</evidence>
<keyword evidence="3" id="KW-0560">Oxidoreductase</keyword>
<evidence type="ECO:0000256" key="1">
    <source>
        <dbReference type="ARBA" id="ARBA00004935"/>
    </source>
</evidence>
<keyword evidence="16" id="KW-1185">Reference proteome</keyword>
<dbReference type="GO" id="GO:0009813">
    <property type="term" value="P:flavonoid biosynthetic process"/>
    <property type="evidence" value="ECO:0007669"/>
    <property type="project" value="UniProtKB-KW"/>
</dbReference>
<keyword evidence="2" id="KW-0521">NADP</keyword>
<dbReference type="Gene3D" id="3.40.50.720">
    <property type="entry name" value="NAD(P)-binding Rossmann-like Domain"/>
    <property type="match status" value="1"/>
</dbReference>
<dbReference type="Pfam" id="PF01370">
    <property type="entry name" value="Epimerase"/>
    <property type="match status" value="1"/>
</dbReference>
<dbReference type="EC" id="1.1.1.234" evidence="7"/>
<gene>
    <name evidence="15" type="ORF">C2S53_010366</name>
</gene>
<protein>
    <recommendedName>
        <fullName evidence="9">Dihydroflavonol 4-reductase</fullName>
        <ecNumber evidence="8">1.1.1.219</ecNumber>
        <ecNumber evidence="7">1.1.1.234</ecNumber>
    </recommendedName>
    <alternativeName>
        <fullName evidence="11">Dihydrokaempferol 4-reductase</fullName>
    </alternativeName>
    <alternativeName>
        <fullName evidence="10">Flavanone 4-reductase</fullName>
    </alternativeName>
</protein>
<dbReference type="GO" id="GO:0047890">
    <property type="term" value="F:flavanone 4-reductase activity"/>
    <property type="evidence" value="ECO:0007669"/>
    <property type="project" value="UniProtKB-EC"/>
</dbReference>
<feature type="domain" description="NAD-dependent epimerase/dehydratase" evidence="14">
    <location>
        <begin position="5"/>
        <end position="243"/>
    </location>
</feature>
<keyword evidence="4" id="KW-0284">Flavonoid biosynthesis</keyword>
<dbReference type="EMBL" id="SDAM02000323">
    <property type="protein sequence ID" value="KAH6824552.1"/>
    <property type="molecule type" value="Genomic_DNA"/>
</dbReference>
<dbReference type="FunFam" id="3.40.50.720:FF:000085">
    <property type="entry name" value="Dihydroflavonol reductase"/>
    <property type="match status" value="1"/>
</dbReference>
<comment type="similarity">
    <text evidence="5">Belongs to the NAD(P)-dependent epimerase/dehydratase family. Dihydroflavonol-4-reductase subfamily.</text>
</comment>
<evidence type="ECO:0000259" key="14">
    <source>
        <dbReference type="Pfam" id="PF01370"/>
    </source>
</evidence>
<name>A0AAD4IZN3_PERFH</name>
<dbReference type="PANTHER" id="PTHR10366:SF849">
    <property type="entry name" value="NAD-DEPENDENT EPIMERASE_DEHYDRATASE DOMAIN-CONTAINING PROTEIN"/>
    <property type="match status" value="1"/>
</dbReference>
<evidence type="ECO:0000313" key="15">
    <source>
        <dbReference type="EMBL" id="KAH6824552.1"/>
    </source>
</evidence>
<evidence type="ECO:0000256" key="13">
    <source>
        <dbReference type="ARBA" id="ARBA00049132"/>
    </source>
</evidence>
<accession>A0AAD4IZN3</accession>
<dbReference type="EC" id="1.1.1.219" evidence="8"/>
<comment type="caution">
    <text evidence="15">The sequence shown here is derived from an EMBL/GenBank/DDBJ whole genome shotgun (WGS) entry which is preliminary data.</text>
</comment>
<dbReference type="SUPFAM" id="SSF51735">
    <property type="entry name" value="NAD(P)-binding Rossmann-fold domains"/>
    <property type="match status" value="1"/>
</dbReference>